<evidence type="ECO:0000256" key="1">
    <source>
        <dbReference type="ARBA" id="ARBA00001968"/>
    </source>
</evidence>
<feature type="active site" description="Proton acceptor" evidence="3">
    <location>
        <position position="74"/>
    </location>
</feature>
<gene>
    <name evidence="4" type="ORF">A8806_111166</name>
</gene>
<dbReference type="EMBL" id="QGDL01000011">
    <property type="protein sequence ID" value="PWJ27729.1"/>
    <property type="molecule type" value="Genomic_DNA"/>
</dbReference>
<dbReference type="GO" id="GO:0005737">
    <property type="term" value="C:cytoplasm"/>
    <property type="evidence" value="ECO:0007669"/>
    <property type="project" value="UniProtKB-SubCell"/>
</dbReference>
<dbReference type="Pfam" id="PF02545">
    <property type="entry name" value="Maf"/>
    <property type="match status" value="1"/>
</dbReference>
<accession>A0A2Y9BID3</accession>
<dbReference type="InterPro" id="IPR029001">
    <property type="entry name" value="ITPase-like_fam"/>
</dbReference>
<dbReference type="GO" id="GO:0009117">
    <property type="term" value="P:nucleotide metabolic process"/>
    <property type="evidence" value="ECO:0007669"/>
    <property type="project" value="UniProtKB-KW"/>
</dbReference>
<organism evidence="4 5">
    <name type="scientific">Faecalicatena orotica</name>
    <dbReference type="NCBI Taxonomy" id="1544"/>
    <lineage>
        <taxon>Bacteria</taxon>
        <taxon>Bacillati</taxon>
        <taxon>Bacillota</taxon>
        <taxon>Clostridia</taxon>
        <taxon>Lachnospirales</taxon>
        <taxon>Lachnospiraceae</taxon>
        <taxon>Faecalicatena</taxon>
    </lineage>
</organism>
<dbReference type="AlphaFoldDB" id="A0A2Y9BID3"/>
<feature type="site" description="Important for substrate specificity" evidence="3">
    <location>
        <position position="162"/>
    </location>
</feature>
<keyword evidence="3" id="KW-0546">Nucleotide metabolism</keyword>
<keyword evidence="2 3" id="KW-0378">Hydrolase</keyword>
<comment type="caution">
    <text evidence="3">Lacks conserved residue(s) required for the propagation of feature annotation.</text>
</comment>
<evidence type="ECO:0000256" key="2">
    <source>
        <dbReference type="ARBA" id="ARBA00022801"/>
    </source>
</evidence>
<dbReference type="Gene3D" id="3.90.950.10">
    <property type="match status" value="1"/>
</dbReference>
<comment type="subcellular location">
    <subcellularLocation>
        <location evidence="3">Cytoplasm</location>
    </subcellularLocation>
</comment>
<reference evidence="4 5" key="1">
    <citation type="submission" date="2018-05" db="EMBL/GenBank/DDBJ databases">
        <title>The Hungate 1000. A catalogue of reference genomes from the rumen microbiome.</title>
        <authorList>
            <person name="Kelly W."/>
        </authorList>
    </citation>
    <scope>NUCLEOTIDE SEQUENCE [LARGE SCALE GENOMIC DNA]</scope>
    <source>
        <strain evidence="4 5">NLAE-zl-C242</strain>
    </source>
</reference>
<dbReference type="GO" id="GO:0047429">
    <property type="term" value="F:nucleoside triphosphate diphosphatase activity"/>
    <property type="evidence" value="ECO:0007669"/>
    <property type="project" value="UniProtKB-EC"/>
</dbReference>
<name>A0A2Y9BID3_9FIRM</name>
<comment type="caution">
    <text evidence="4">The sequence shown here is derived from an EMBL/GenBank/DDBJ whole genome shotgun (WGS) entry which is preliminary data.</text>
</comment>
<feature type="site" description="Important for substrate specificity" evidence="3">
    <location>
        <position position="12"/>
    </location>
</feature>
<protein>
    <recommendedName>
        <fullName evidence="3">dTTP/UTP pyrophosphatase</fullName>
        <shortName evidence="3">dTTPase/UTPase</shortName>
        <ecNumber evidence="3">3.6.1.9</ecNumber>
    </recommendedName>
    <alternativeName>
        <fullName evidence="3">Nucleoside triphosphate pyrophosphatase</fullName>
    </alternativeName>
    <alternativeName>
        <fullName evidence="3">Nucleotide pyrophosphatase</fullName>
        <shortName evidence="3">Nucleotide PPase</shortName>
    </alternativeName>
</protein>
<sequence>MKKIILASASPRRRELLSQIGLEFEIVISHKEESYESTRPEEIVKELALMKAENVASELREKGGLEDTVVIGADTIVALDQQILGKPKDEEDAYQMLTSLQGRSHQVFTGAAILDFDQTGNCQVSSHAVETRVYVHEMDRQEILSYIKSKEPMDKAGAYGIQGKFAAYIDKIEGDYYNVVGLPVSYIYQQLKKTGITQSPKGAADK</sequence>
<comment type="similarity">
    <text evidence="3">Belongs to the Maf family. YhdE subfamily.</text>
</comment>
<dbReference type="NCBIfam" id="TIGR00172">
    <property type="entry name" value="maf"/>
    <property type="match status" value="1"/>
</dbReference>
<dbReference type="Proteomes" id="UP000245845">
    <property type="component" value="Unassembled WGS sequence"/>
</dbReference>
<dbReference type="PANTHER" id="PTHR43213:SF5">
    <property type="entry name" value="BIFUNCTIONAL DTTP_UTP PYROPHOSPHATASE_METHYLTRANSFERASE PROTEIN-RELATED"/>
    <property type="match status" value="1"/>
</dbReference>
<dbReference type="HAMAP" id="MF_00528">
    <property type="entry name" value="Maf"/>
    <property type="match status" value="1"/>
</dbReference>
<feature type="site" description="Important for substrate specificity" evidence="3">
    <location>
        <position position="75"/>
    </location>
</feature>
<dbReference type="OrthoDB" id="9807767at2"/>
<dbReference type="PIRSF" id="PIRSF006305">
    <property type="entry name" value="Maf"/>
    <property type="match status" value="1"/>
</dbReference>
<keyword evidence="5" id="KW-1185">Reference proteome</keyword>
<evidence type="ECO:0000313" key="5">
    <source>
        <dbReference type="Proteomes" id="UP000245845"/>
    </source>
</evidence>
<keyword evidence="3" id="KW-0963">Cytoplasm</keyword>
<dbReference type="PANTHER" id="PTHR43213">
    <property type="entry name" value="BIFUNCTIONAL DTTP/UTP PYROPHOSPHATASE/METHYLTRANSFERASE PROTEIN-RELATED"/>
    <property type="match status" value="1"/>
</dbReference>
<evidence type="ECO:0000256" key="3">
    <source>
        <dbReference type="HAMAP-Rule" id="MF_00528"/>
    </source>
</evidence>
<comment type="function">
    <text evidence="3">Nucleoside triphosphate pyrophosphatase that hydrolyzes dTTP and UTP. May have a dual role in cell division arrest and in preventing the incorporation of modified nucleotides into cellular nucleic acids.</text>
</comment>
<evidence type="ECO:0000313" key="4">
    <source>
        <dbReference type="EMBL" id="PWJ27729.1"/>
    </source>
</evidence>
<dbReference type="InterPro" id="IPR003697">
    <property type="entry name" value="Maf-like"/>
</dbReference>
<comment type="catalytic activity">
    <reaction evidence="3">
        <text>dTTP + H2O = dTMP + diphosphate + H(+)</text>
        <dbReference type="Rhea" id="RHEA:28534"/>
        <dbReference type="ChEBI" id="CHEBI:15377"/>
        <dbReference type="ChEBI" id="CHEBI:15378"/>
        <dbReference type="ChEBI" id="CHEBI:33019"/>
        <dbReference type="ChEBI" id="CHEBI:37568"/>
        <dbReference type="ChEBI" id="CHEBI:63528"/>
        <dbReference type="EC" id="3.6.1.9"/>
    </reaction>
</comment>
<comment type="catalytic activity">
    <reaction evidence="3">
        <text>UTP + H2O = UMP + diphosphate + H(+)</text>
        <dbReference type="Rhea" id="RHEA:29395"/>
        <dbReference type="ChEBI" id="CHEBI:15377"/>
        <dbReference type="ChEBI" id="CHEBI:15378"/>
        <dbReference type="ChEBI" id="CHEBI:33019"/>
        <dbReference type="ChEBI" id="CHEBI:46398"/>
        <dbReference type="ChEBI" id="CHEBI:57865"/>
        <dbReference type="EC" id="3.6.1.9"/>
    </reaction>
</comment>
<dbReference type="SUPFAM" id="SSF52972">
    <property type="entry name" value="ITPase-like"/>
    <property type="match status" value="1"/>
</dbReference>
<dbReference type="CDD" id="cd00555">
    <property type="entry name" value="Maf"/>
    <property type="match status" value="1"/>
</dbReference>
<dbReference type="RefSeq" id="WP_109732536.1">
    <property type="nucleotide sequence ID" value="NZ_BAAACK010000005.1"/>
</dbReference>
<proteinExistence type="inferred from homology"/>
<dbReference type="EC" id="3.6.1.9" evidence="3"/>
<comment type="cofactor">
    <cofactor evidence="1 3">
        <name>a divalent metal cation</name>
        <dbReference type="ChEBI" id="CHEBI:60240"/>
    </cofactor>
</comment>